<dbReference type="AlphaFoldDB" id="F2GCB4"/>
<evidence type="ECO:0000313" key="2">
    <source>
        <dbReference type="Proteomes" id="UP000001870"/>
    </source>
</evidence>
<dbReference type="HOGENOM" id="CLU_3179385_0_0_6"/>
<gene>
    <name evidence="1" type="ordered locus">MADE_1014680</name>
</gene>
<accession>F2GCB4</accession>
<evidence type="ECO:0000313" key="1">
    <source>
        <dbReference type="EMBL" id="AEA99070.1"/>
    </source>
</evidence>
<organism evidence="1 2">
    <name type="scientific">Alteromonas mediterranea (strain DSM 17117 / CIP 110805 / LMG 28347 / Deep ecotype)</name>
    <dbReference type="NCBI Taxonomy" id="1774373"/>
    <lineage>
        <taxon>Bacteria</taxon>
        <taxon>Pseudomonadati</taxon>
        <taxon>Pseudomonadota</taxon>
        <taxon>Gammaproteobacteria</taxon>
        <taxon>Alteromonadales</taxon>
        <taxon>Alteromonadaceae</taxon>
        <taxon>Alteromonas/Salinimonas group</taxon>
        <taxon>Alteromonas</taxon>
    </lineage>
</organism>
<protein>
    <submittedName>
        <fullName evidence="1">Uncharacterized protein</fullName>
    </submittedName>
</protein>
<name>F2GCB4_ALTMD</name>
<sequence>MIKLIHFDQLYVVAATGVSEIPLEPLVYKLGMKDHTLGTMPKVKYR</sequence>
<dbReference type="KEGG" id="amc:MADE_1014680"/>
<reference evidence="1 2" key="1">
    <citation type="journal article" date="2008" name="ISME J.">
        <title>Comparative genomics of two ecotypes of the marine planktonic copiotroph Alteromonas macleodii suggests alternative lifestyles associated with different kinds of particulate organic matter.</title>
        <authorList>
            <person name="Ivars-Martinez E."/>
            <person name="Martin-Cuadrado A.B."/>
            <person name="D'Auria G."/>
            <person name="Mira A."/>
            <person name="Ferriera S."/>
            <person name="Johnson J."/>
            <person name="Friedman R."/>
            <person name="Rodriguez-Valera F."/>
        </authorList>
    </citation>
    <scope>NUCLEOTIDE SEQUENCE [LARGE SCALE GENOMIC DNA]</scope>
    <source>
        <strain evidence="2">DSM 17117 / CIP 110805 / LMG 28347 / Deep ecotype</strain>
    </source>
</reference>
<proteinExistence type="predicted"/>
<dbReference type="Proteomes" id="UP000001870">
    <property type="component" value="Chromosome"/>
</dbReference>
<reference evidence="1 2" key="2">
    <citation type="journal article" date="2015" name="Antonie Van Leeuwenhoek">
        <title>Ecophysiological diversity of a novel member of the genus Alteromonas, and description of Alteromonas mediterranea sp. nov.</title>
        <authorList>
            <person name="Ivanova E.P."/>
            <person name="Lopez-Perez M."/>
            <person name="Zabalos M."/>
            <person name="Nguyen S.H."/>
            <person name="Webb H.K."/>
            <person name="Ryan J."/>
            <person name="Lagutin K."/>
            <person name="Vyssotski M."/>
            <person name="Crawford R.J."/>
            <person name="Rodriguez-Valera F."/>
        </authorList>
    </citation>
    <scope>NUCLEOTIDE SEQUENCE [LARGE SCALE GENOMIC DNA]</scope>
    <source>
        <strain evidence="2">DSM 17117 / CIP 110805 / LMG 28347 / Deep ecotype</strain>
    </source>
</reference>
<dbReference type="EMBL" id="CP001103">
    <property type="protein sequence ID" value="AEA99070.1"/>
    <property type="molecule type" value="Genomic_DNA"/>
</dbReference>
<keyword evidence="2" id="KW-1185">Reference proteome</keyword>